<feature type="domain" description="AMP-dependent synthetase/ligase" evidence="1">
    <location>
        <begin position="194"/>
        <end position="315"/>
    </location>
</feature>
<dbReference type="GO" id="GO:0016874">
    <property type="term" value="F:ligase activity"/>
    <property type="evidence" value="ECO:0007669"/>
    <property type="project" value="UniProtKB-KW"/>
</dbReference>
<dbReference type="SUPFAM" id="SSF56801">
    <property type="entry name" value="Acetyl-CoA synthetase-like"/>
    <property type="match status" value="1"/>
</dbReference>
<dbReference type="Pfam" id="PF00501">
    <property type="entry name" value="AMP-binding"/>
    <property type="match status" value="1"/>
</dbReference>
<dbReference type="EMBL" id="JACHDS010000001">
    <property type="protein sequence ID" value="MBB6174834.1"/>
    <property type="molecule type" value="Genomic_DNA"/>
</dbReference>
<reference evidence="2 3" key="1">
    <citation type="submission" date="2020-08" db="EMBL/GenBank/DDBJ databases">
        <title>Sequencing the genomes of 1000 actinobacteria strains.</title>
        <authorList>
            <person name="Klenk H.-P."/>
        </authorList>
    </citation>
    <scope>NUCLEOTIDE SEQUENCE [LARGE SCALE GENOMIC DNA]</scope>
    <source>
        <strain evidence="2 3">DSM 46659</strain>
    </source>
</reference>
<gene>
    <name evidence="2" type="ORF">HNR23_004894</name>
</gene>
<dbReference type="InterPro" id="IPR000873">
    <property type="entry name" value="AMP-dep_synth/lig_dom"/>
</dbReference>
<proteinExistence type="predicted"/>
<protein>
    <submittedName>
        <fullName evidence="2">Phenylacetate-coenzyme A ligase PaaK-like adenylate-forming protein</fullName>
    </submittedName>
</protein>
<evidence type="ECO:0000313" key="2">
    <source>
        <dbReference type="EMBL" id="MBB6174834.1"/>
    </source>
</evidence>
<accession>A0A7W9YMF3</accession>
<organism evidence="2 3">
    <name type="scientific">Nocardiopsis mwathae</name>
    <dbReference type="NCBI Taxonomy" id="1472723"/>
    <lineage>
        <taxon>Bacteria</taxon>
        <taxon>Bacillati</taxon>
        <taxon>Actinomycetota</taxon>
        <taxon>Actinomycetes</taxon>
        <taxon>Streptosporangiales</taxon>
        <taxon>Nocardiopsidaceae</taxon>
        <taxon>Nocardiopsis</taxon>
    </lineage>
</organism>
<dbReference type="RefSeq" id="WP_246421849.1">
    <property type="nucleotide sequence ID" value="NZ_JACHDS010000001.1"/>
</dbReference>
<dbReference type="InterPro" id="IPR042099">
    <property type="entry name" value="ANL_N_sf"/>
</dbReference>
<comment type="caution">
    <text evidence="2">The sequence shown here is derived from an EMBL/GenBank/DDBJ whole genome shotgun (WGS) entry which is preliminary data.</text>
</comment>
<keyword evidence="2" id="KW-0436">Ligase</keyword>
<dbReference type="Gene3D" id="3.40.50.12780">
    <property type="entry name" value="N-terminal domain of ligase-like"/>
    <property type="match status" value="1"/>
</dbReference>
<dbReference type="Proteomes" id="UP000546642">
    <property type="component" value="Unassembled WGS sequence"/>
</dbReference>
<evidence type="ECO:0000259" key="1">
    <source>
        <dbReference type="Pfam" id="PF00501"/>
    </source>
</evidence>
<dbReference type="AlphaFoldDB" id="A0A7W9YMF3"/>
<evidence type="ECO:0000313" key="3">
    <source>
        <dbReference type="Proteomes" id="UP000546642"/>
    </source>
</evidence>
<sequence>MALAPDPVLDFPLADPPDPTEFIEAAMRWHFSPRTGSPYWLQRAKTLDFDPIRDVHTFDDLRLFPNVVDEFRHVPTGDLVPKGYEGAATFVGVFESGGTTGTPKRLPFFDEWMARTEDWQELHMEARGHPRGVNWLGVVPTGPHMFGEWTRRMARRRGGVPYLVDLDPRWVKKCIADGRHDEADRYADHLVAQARDVLETQSVGTLITTPPLLERLVRDDRVAKLVNDRVQVVMWGGAHMDADTRHLLRTEVLPDVDVWGNYGSTMILSGTVERAGLADEDLCTFDTFSPHVTFSVVDPGTGKPVAYGERGQVVMNHVSRAMLLPNNLERDTAVRVEPPAGHVGDSVADVAPVAVFGDQPVIEGVY</sequence>
<keyword evidence="3" id="KW-1185">Reference proteome</keyword>
<name>A0A7W9YMF3_9ACTN</name>